<keyword evidence="4" id="KW-1003">Cell membrane</keyword>
<feature type="transmembrane region" description="Helical" evidence="10">
    <location>
        <begin position="41"/>
        <end position="66"/>
    </location>
</feature>
<evidence type="ECO:0000256" key="8">
    <source>
        <dbReference type="ARBA" id="ARBA00023136"/>
    </source>
</evidence>
<comment type="pathway">
    <text evidence="3">Porphyrin-containing compound metabolism; protoheme biosynthesis.</text>
</comment>
<evidence type="ECO:0000256" key="9">
    <source>
        <dbReference type="ARBA" id="ARBA00023244"/>
    </source>
</evidence>
<evidence type="ECO:0000256" key="7">
    <source>
        <dbReference type="ARBA" id="ARBA00022989"/>
    </source>
</evidence>
<keyword evidence="8 10" id="KW-0472">Membrane</keyword>
<dbReference type="UniPathway" id="UPA00252"/>
<dbReference type="GO" id="GO:0042168">
    <property type="term" value="P:heme metabolic process"/>
    <property type="evidence" value="ECO:0007669"/>
    <property type="project" value="InterPro"/>
</dbReference>
<evidence type="ECO:0000313" key="13">
    <source>
        <dbReference type="Proteomes" id="UP000006457"/>
    </source>
</evidence>
<dbReference type="RefSeq" id="WP_005761291.1">
    <property type="nucleotide sequence ID" value="NZ_AJSX01000040.1"/>
</dbReference>
<dbReference type="PATRIC" id="fig|1095749.3.peg.1659"/>
<dbReference type="SUPFAM" id="SSF48452">
    <property type="entry name" value="TPR-like"/>
    <property type="match status" value="1"/>
</dbReference>
<dbReference type="EMBL" id="AJSX01000040">
    <property type="protein sequence ID" value="EIJ68081.1"/>
    <property type="molecule type" value="Genomic_DNA"/>
</dbReference>
<gene>
    <name evidence="12" type="primary">hemY</name>
    <name evidence="12" type="ORF">HMPREF1052_1182</name>
</gene>
<sequence>MFKVLFLMLALLAGLIAGPYLSGKQGYVLIATNSHNIEMSITTLIIFFVMAMAIVYLLEWLVSLFFKWSNNSYNFFSKRKRIKAQQQTLEGLMRMNEGDYSKAEKLIGKNAKHSAEPILNFIKAAEAAQQRGDEFSANRYLIEATELAGSDNLLVELARTRILLQQNKLPAARSAVDSVLEMAPRNPEVLKLATEIYSRSKAFAALDNILNNLENSGLYSQQEFIKLQHQVEDGLLDEIMNEDGADGLLAWWNDQSRKRRNNFYAKLGLIKRLIDCNDHDSAYELTLDAVKKIDDNRDLSGELFNVITRLQATDSSKLMKLLEKRASSTSSENLCALNRALGYLYVRNDNFLKATEAFKKVITCSEKLDPNDATMAAYVFEQVQDFDAAKSVRETSLKTAMAVDNLKTEEIVVEPPAFLPESVENKPQETVKTAQWVSK</sequence>
<evidence type="ECO:0000313" key="12">
    <source>
        <dbReference type="EMBL" id="EIJ68081.1"/>
    </source>
</evidence>
<organism evidence="12 13">
    <name type="scientific">Pasteurella bettyae CCUG 2042</name>
    <dbReference type="NCBI Taxonomy" id="1095749"/>
    <lineage>
        <taxon>Bacteria</taxon>
        <taxon>Pseudomonadati</taxon>
        <taxon>Pseudomonadota</taxon>
        <taxon>Gammaproteobacteria</taxon>
        <taxon>Pasteurellales</taxon>
        <taxon>Pasteurellaceae</taxon>
        <taxon>Pasteurella</taxon>
    </lineage>
</organism>
<evidence type="ECO:0000256" key="3">
    <source>
        <dbReference type="ARBA" id="ARBA00004744"/>
    </source>
</evidence>
<dbReference type="GO" id="GO:0006779">
    <property type="term" value="P:porphyrin-containing compound biosynthetic process"/>
    <property type="evidence" value="ECO:0007669"/>
    <property type="project" value="UniProtKB-KW"/>
</dbReference>
<keyword evidence="7 10" id="KW-1133">Transmembrane helix</keyword>
<dbReference type="InterPro" id="IPR005254">
    <property type="entry name" value="Heme_biosyn_assoc_TPR_pro"/>
</dbReference>
<protein>
    <submittedName>
        <fullName evidence="12">HemY protein</fullName>
    </submittedName>
</protein>
<dbReference type="InterPro" id="IPR010817">
    <property type="entry name" value="HemY_N"/>
</dbReference>
<dbReference type="OrthoDB" id="7067577at2"/>
<dbReference type="NCBIfam" id="TIGR00540">
    <property type="entry name" value="TPR_hemY_coli"/>
    <property type="match status" value="1"/>
</dbReference>
<dbReference type="Proteomes" id="UP000006457">
    <property type="component" value="Unassembled WGS sequence"/>
</dbReference>
<accession>I3D8N8</accession>
<evidence type="ECO:0000256" key="1">
    <source>
        <dbReference type="ARBA" id="ARBA00002962"/>
    </source>
</evidence>
<evidence type="ECO:0000256" key="6">
    <source>
        <dbReference type="ARBA" id="ARBA00022692"/>
    </source>
</evidence>
<evidence type="ECO:0000256" key="5">
    <source>
        <dbReference type="ARBA" id="ARBA00022519"/>
    </source>
</evidence>
<reference evidence="12 13" key="1">
    <citation type="submission" date="2012-03" db="EMBL/GenBank/DDBJ databases">
        <authorList>
            <person name="Harkins D.M."/>
            <person name="Madupu R."/>
            <person name="Durkin A.S."/>
            <person name="Torralba M."/>
            <person name="Methe B."/>
            <person name="Sutton G.G."/>
            <person name="Nelson K.E."/>
        </authorList>
    </citation>
    <scope>NUCLEOTIDE SEQUENCE [LARGE SCALE GENOMIC DNA]</scope>
    <source>
        <strain evidence="12 13">CCUG 2042</strain>
    </source>
</reference>
<comment type="subcellular location">
    <subcellularLocation>
        <location evidence="2">Cell inner membrane</location>
        <topology evidence="2">Multi-pass membrane protein</topology>
    </subcellularLocation>
</comment>
<evidence type="ECO:0000256" key="10">
    <source>
        <dbReference type="SAM" id="Phobius"/>
    </source>
</evidence>
<evidence type="ECO:0000256" key="4">
    <source>
        <dbReference type="ARBA" id="ARBA00022475"/>
    </source>
</evidence>
<proteinExistence type="predicted"/>
<evidence type="ECO:0000256" key="2">
    <source>
        <dbReference type="ARBA" id="ARBA00004429"/>
    </source>
</evidence>
<dbReference type="InterPro" id="IPR011990">
    <property type="entry name" value="TPR-like_helical_dom_sf"/>
</dbReference>
<name>I3D8N8_9PAST</name>
<keyword evidence="6 10" id="KW-0812">Transmembrane</keyword>
<evidence type="ECO:0000259" key="11">
    <source>
        <dbReference type="Pfam" id="PF07219"/>
    </source>
</evidence>
<comment type="function">
    <text evidence="1">Involved in a late step of protoheme IX synthesis.</text>
</comment>
<dbReference type="AlphaFoldDB" id="I3D8N8"/>
<keyword evidence="5" id="KW-0997">Cell inner membrane</keyword>
<dbReference type="eggNOG" id="COG3071">
    <property type="taxonomic scope" value="Bacteria"/>
</dbReference>
<dbReference type="Gene3D" id="1.25.40.10">
    <property type="entry name" value="Tetratricopeptide repeat domain"/>
    <property type="match status" value="1"/>
</dbReference>
<keyword evidence="9" id="KW-0627">Porphyrin biosynthesis</keyword>
<feature type="domain" description="HemY N-terminal" evidence="11">
    <location>
        <begin position="26"/>
        <end position="132"/>
    </location>
</feature>
<comment type="caution">
    <text evidence="12">The sequence shown here is derived from an EMBL/GenBank/DDBJ whole genome shotgun (WGS) entry which is preliminary data.</text>
</comment>
<keyword evidence="13" id="KW-1185">Reference proteome</keyword>
<dbReference type="Pfam" id="PF07219">
    <property type="entry name" value="HemY_N"/>
    <property type="match status" value="1"/>
</dbReference>
<dbReference type="GO" id="GO:0005886">
    <property type="term" value="C:plasma membrane"/>
    <property type="evidence" value="ECO:0007669"/>
    <property type="project" value="UniProtKB-SubCell"/>
</dbReference>